<evidence type="ECO:0000313" key="1">
    <source>
        <dbReference type="EMBL" id="GBF81605.1"/>
    </source>
</evidence>
<reference evidence="2" key="1">
    <citation type="submission" date="2017-05" db="EMBL/GenBank/DDBJ databases">
        <title>Physiological properties and genetic analysis related to exopolysaccharide production of fresh-water unicellular cyanobacterium Aphanothece sacrum, Suizenji Nori, that has been cultured as a food source in Japan.</title>
        <authorList>
            <person name="Kanesaki Y."/>
            <person name="Yoshikawa S."/>
            <person name="Ohki K."/>
        </authorList>
    </citation>
    <scope>NUCLEOTIDE SEQUENCE [LARGE SCALE GENOMIC DNA]</scope>
    <source>
        <strain evidence="2">FPU1</strain>
    </source>
</reference>
<keyword evidence="2" id="KW-1185">Reference proteome</keyword>
<dbReference type="OrthoDB" id="426753at2"/>
<accession>A0A401IJW6</accession>
<evidence type="ECO:0000313" key="2">
    <source>
        <dbReference type="Proteomes" id="UP000287247"/>
    </source>
</evidence>
<dbReference type="RefSeq" id="WP_124972618.1">
    <property type="nucleotide sequence ID" value="NZ_BDQK01000013.1"/>
</dbReference>
<dbReference type="Proteomes" id="UP000287247">
    <property type="component" value="Unassembled WGS sequence"/>
</dbReference>
<dbReference type="Pfam" id="PF21826">
    <property type="entry name" value="DUF6887"/>
    <property type="match status" value="1"/>
</dbReference>
<gene>
    <name evidence="1" type="ORF">AsFPU1_3023</name>
</gene>
<organism evidence="1 2">
    <name type="scientific">Aphanothece sacrum FPU1</name>
    <dbReference type="NCBI Taxonomy" id="1920663"/>
    <lineage>
        <taxon>Bacteria</taxon>
        <taxon>Bacillati</taxon>
        <taxon>Cyanobacteriota</taxon>
        <taxon>Cyanophyceae</taxon>
        <taxon>Oscillatoriophycideae</taxon>
        <taxon>Chroococcales</taxon>
        <taxon>Aphanothecaceae</taxon>
        <taxon>Aphanothece</taxon>
    </lineage>
</organism>
<comment type="caution">
    <text evidence="1">The sequence shown here is derived from an EMBL/GenBank/DDBJ whole genome shotgun (WGS) entry which is preliminary data.</text>
</comment>
<sequence>MNQFEQMTPKELREYIRKNPTNEEAIRVRMKQIEIDPNAINVAYGTSGKEIETILSQKNSQTETNHY</sequence>
<protein>
    <submittedName>
        <fullName evidence="1">Uncharacterized protein</fullName>
    </submittedName>
</protein>
<dbReference type="InterPro" id="IPR054053">
    <property type="entry name" value="DUF6887"/>
</dbReference>
<dbReference type="AlphaFoldDB" id="A0A401IJW6"/>
<name>A0A401IJW6_APHSA</name>
<dbReference type="EMBL" id="BDQK01000013">
    <property type="protein sequence ID" value="GBF81605.1"/>
    <property type="molecule type" value="Genomic_DNA"/>
</dbReference>
<proteinExistence type="predicted"/>